<dbReference type="Proteomes" id="UP000281708">
    <property type="component" value="Unassembled WGS sequence"/>
</dbReference>
<reference evidence="1 2" key="1">
    <citation type="submission" date="2018-10" db="EMBL/GenBank/DDBJ databases">
        <title>Marmoricola sp. 4Q3S-7 whole genome shotgun sequence.</title>
        <authorList>
            <person name="Li F."/>
        </authorList>
    </citation>
    <scope>NUCLEOTIDE SEQUENCE [LARGE SCALE GENOMIC DNA]</scope>
    <source>
        <strain evidence="1 2">4Q3S-7</strain>
    </source>
</reference>
<dbReference type="RefSeq" id="WP_121806116.1">
    <property type="nucleotide sequence ID" value="NZ_RDBE01000007.1"/>
</dbReference>
<name>A0A3L8P1U7_9ACTN</name>
<sequence>MSAANDILLDAYDRVAESVPQLLDGLSTEAAAWRPAPGANSIGWLVWHLTRVLDDHLADVAGDPQVAVSQGFEERLGLDLPSGDTGYGHSSDDVAKVRFDDLGVLAEYHAAVQQQVAGYLARAEHFDRVVDERWDPPVTLSSRLVSVADDMARHIGQAQYVAGLWEQQENG</sequence>
<dbReference type="NCBIfam" id="NF047843">
    <property type="entry name" value="MST_Rv0443"/>
    <property type="match status" value="1"/>
</dbReference>
<dbReference type="OrthoDB" id="2363925at2"/>
<organism evidence="1 2">
    <name type="scientific">Nocardioides mangrovicus</name>
    <dbReference type="NCBI Taxonomy" id="2478913"/>
    <lineage>
        <taxon>Bacteria</taxon>
        <taxon>Bacillati</taxon>
        <taxon>Actinomycetota</taxon>
        <taxon>Actinomycetes</taxon>
        <taxon>Propionibacteriales</taxon>
        <taxon>Nocardioidaceae</taxon>
        <taxon>Nocardioides</taxon>
    </lineage>
</organism>
<dbReference type="EMBL" id="RDBE01000007">
    <property type="protein sequence ID" value="RLV49011.1"/>
    <property type="molecule type" value="Genomic_DNA"/>
</dbReference>
<proteinExistence type="predicted"/>
<dbReference type="AlphaFoldDB" id="A0A3L8P1U7"/>
<comment type="caution">
    <text evidence="1">The sequence shown here is derived from an EMBL/GenBank/DDBJ whole genome shotgun (WGS) entry which is preliminary data.</text>
</comment>
<keyword evidence="2" id="KW-1185">Reference proteome</keyword>
<evidence type="ECO:0000313" key="1">
    <source>
        <dbReference type="EMBL" id="RLV49011.1"/>
    </source>
</evidence>
<gene>
    <name evidence="1" type="ORF">D9V37_10535</name>
</gene>
<dbReference type="InterPro" id="IPR007061">
    <property type="entry name" value="MST-like"/>
</dbReference>
<dbReference type="Gene3D" id="1.20.120.450">
    <property type="entry name" value="dinb family like domain"/>
    <property type="match status" value="1"/>
</dbReference>
<evidence type="ECO:0000313" key="2">
    <source>
        <dbReference type="Proteomes" id="UP000281708"/>
    </source>
</evidence>
<accession>A0A3L8P1U7</accession>
<dbReference type="SUPFAM" id="SSF109854">
    <property type="entry name" value="DinB/YfiT-like putative metalloenzymes"/>
    <property type="match status" value="1"/>
</dbReference>
<dbReference type="InterPro" id="IPR034660">
    <property type="entry name" value="DinB/YfiT-like"/>
</dbReference>
<dbReference type="Pfam" id="PF04978">
    <property type="entry name" value="MST"/>
    <property type="match status" value="1"/>
</dbReference>
<protein>
    <submittedName>
        <fullName evidence="1">DUF664 domain-containing protein</fullName>
    </submittedName>
</protein>